<dbReference type="Proteomes" id="UP000887575">
    <property type="component" value="Unassembled WGS sequence"/>
</dbReference>
<reference evidence="9" key="1">
    <citation type="submission" date="2024-02" db="UniProtKB">
        <authorList>
            <consortium name="WormBaseParasite"/>
        </authorList>
    </citation>
    <scope>IDENTIFICATION</scope>
</reference>
<evidence type="ECO:0000256" key="6">
    <source>
        <dbReference type="ARBA" id="ARBA00023136"/>
    </source>
</evidence>
<dbReference type="AlphaFoldDB" id="A0AAF3J979"/>
<comment type="similarity">
    <text evidence="2 7">Belongs to the dicarboxylate/amino acid:cation symporter (DAACS) (TC 2.A.23) family.</text>
</comment>
<accession>A0AAF3J979</accession>
<feature type="transmembrane region" description="Helical" evidence="7">
    <location>
        <begin position="20"/>
        <end position="38"/>
    </location>
</feature>
<dbReference type="PANTHER" id="PTHR11958">
    <property type="entry name" value="SODIUM/DICARBOXYLATE SYMPORTER-RELATED"/>
    <property type="match status" value="1"/>
</dbReference>
<comment type="subcellular location">
    <subcellularLocation>
        <location evidence="1 7">Membrane</location>
        <topology evidence="1 7">Multi-pass membrane protein</topology>
    </subcellularLocation>
</comment>
<dbReference type="SUPFAM" id="SSF118215">
    <property type="entry name" value="Proton glutamate symport protein"/>
    <property type="match status" value="1"/>
</dbReference>
<keyword evidence="8" id="KW-1185">Reference proteome</keyword>
<keyword evidence="7" id="KW-0769">Symport</keyword>
<feature type="transmembrane region" description="Helical" evidence="7">
    <location>
        <begin position="50"/>
        <end position="76"/>
    </location>
</feature>
<evidence type="ECO:0000256" key="4">
    <source>
        <dbReference type="ARBA" id="ARBA00022692"/>
    </source>
</evidence>
<feature type="transmembrane region" description="Helical" evidence="7">
    <location>
        <begin position="190"/>
        <end position="208"/>
    </location>
</feature>
<proteinExistence type="inferred from homology"/>
<keyword evidence="6 7" id="KW-0472">Membrane</keyword>
<evidence type="ECO:0000256" key="3">
    <source>
        <dbReference type="ARBA" id="ARBA00022448"/>
    </source>
</evidence>
<keyword evidence="3 7" id="KW-0813">Transport</keyword>
<dbReference type="GO" id="GO:0015501">
    <property type="term" value="F:glutamate:sodium symporter activity"/>
    <property type="evidence" value="ECO:0007669"/>
    <property type="project" value="TreeGrafter"/>
</dbReference>
<evidence type="ECO:0000256" key="7">
    <source>
        <dbReference type="RuleBase" id="RU361216"/>
    </source>
</evidence>
<protein>
    <recommendedName>
        <fullName evidence="7">Amino acid transporter</fullName>
    </recommendedName>
</protein>
<dbReference type="PRINTS" id="PR00173">
    <property type="entry name" value="EDTRNSPORT"/>
</dbReference>
<name>A0AAF3J979_9BILA</name>
<feature type="transmembrane region" description="Helical" evidence="7">
    <location>
        <begin position="88"/>
        <end position="115"/>
    </location>
</feature>
<evidence type="ECO:0000256" key="2">
    <source>
        <dbReference type="ARBA" id="ARBA00006148"/>
    </source>
</evidence>
<sequence>MTSKSTIVRQVCSFLKKNILLVATLGGVVLGVGLGFALRSADLDEQYKRLVGFPGTILLSLFKMIVLPLITITLICGVGKMDRKQLGIIGSLSLLLFLVTTLIAVSIGLLAVFLVNPGNPSTTMGAFKGDFKADKISTIDTLLDLLRGAFPENLFEATLFSPKTKYTNKTNAANVTKTEVKIERANGSNIMGLVLFAMVFGGTLSYLGEDAKPLMDVMNVADRAIGLITMLVIWYTPFGLIYLIADKIIDIHDFATTAKMLGLYLMVSLLCQLLVFIMQNVIYTVLAWRNPFELLFSQAKALALAAGTSSSMATLPVNMECIEKNMGVVKAISQVVLPVGATVNMNGTAVHIAISSIFIAQLNGAHLSFTEYLVVWITSTIAAVGAAGVPSSSIFTMVAVLTAIGQDVRDISLILPLEWILDRCRTVNNTYGDAMVACILNRYLGKKMSQQKDKTKTKVEIKSPLAQFAESRYTASSVESKYDIDDTAKQMENEV</sequence>
<keyword evidence="5 7" id="KW-1133">Transmembrane helix</keyword>
<feature type="transmembrane region" description="Helical" evidence="7">
    <location>
        <begin position="220"/>
        <end position="244"/>
    </location>
</feature>
<dbReference type="InterPro" id="IPR036458">
    <property type="entry name" value="Na:dicarbo_symporter_sf"/>
</dbReference>
<dbReference type="Pfam" id="PF00375">
    <property type="entry name" value="SDF"/>
    <property type="match status" value="1"/>
</dbReference>
<organism evidence="8 9">
    <name type="scientific">Mesorhabditis belari</name>
    <dbReference type="NCBI Taxonomy" id="2138241"/>
    <lineage>
        <taxon>Eukaryota</taxon>
        <taxon>Metazoa</taxon>
        <taxon>Ecdysozoa</taxon>
        <taxon>Nematoda</taxon>
        <taxon>Chromadorea</taxon>
        <taxon>Rhabditida</taxon>
        <taxon>Rhabditina</taxon>
        <taxon>Rhabditomorpha</taxon>
        <taxon>Rhabditoidea</taxon>
        <taxon>Rhabditidae</taxon>
        <taxon>Mesorhabditinae</taxon>
        <taxon>Mesorhabditis</taxon>
    </lineage>
</organism>
<dbReference type="GO" id="GO:0005886">
    <property type="term" value="C:plasma membrane"/>
    <property type="evidence" value="ECO:0007669"/>
    <property type="project" value="TreeGrafter"/>
</dbReference>
<evidence type="ECO:0000313" key="8">
    <source>
        <dbReference type="Proteomes" id="UP000887575"/>
    </source>
</evidence>
<dbReference type="InterPro" id="IPR050746">
    <property type="entry name" value="DAACS"/>
</dbReference>
<dbReference type="WBParaSite" id="MBELARI_LOCUS4416">
    <property type="protein sequence ID" value="MBELARI_LOCUS4416"/>
    <property type="gene ID" value="MBELARI_LOCUS4416"/>
</dbReference>
<evidence type="ECO:0000256" key="5">
    <source>
        <dbReference type="ARBA" id="ARBA00022989"/>
    </source>
</evidence>
<keyword evidence="4 7" id="KW-0812">Transmembrane</keyword>
<dbReference type="InterPro" id="IPR001991">
    <property type="entry name" value="Na-dicarboxylate_symporter"/>
</dbReference>
<dbReference type="GO" id="GO:0005313">
    <property type="term" value="F:L-glutamate transmembrane transporter activity"/>
    <property type="evidence" value="ECO:0007669"/>
    <property type="project" value="TreeGrafter"/>
</dbReference>
<feature type="transmembrane region" description="Helical" evidence="7">
    <location>
        <begin position="264"/>
        <end position="288"/>
    </location>
</feature>
<dbReference type="PANTHER" id="PTHR11958:SF63">
    <property type="entry name" value="AMINO ACID TRANSPORTER"/>
    <property type="match status" value="1"/>
</dbReference>
<evidence type="ECO:0000256" key="1">
    <source>
        <dbReference type="ARBA" id="ARBA00004141"/>
    </source>
</evidence>
<dbReference type="GO" id="GO:0015175">
    <property type="term" value="F:neutral L-amino acid transmembrane transporter activity"/>
    <property type="evidence" value="ECO:0007669"/>
    <property type="project" value="TreeGrafter"/>
</dbReference>
<evidence type="ECO:0000313" key="9">
    <source>
        <dbReference type="WBParaSite" id="MBELARI_LOCUS4416"/>
    </source>
</evidence>
<dbReference type="Gene3D" id="1.10.3860.10">
    <property type="entry name" value="Sodium:dicarboxylate symporter"/>
    <property type="match status" value="1"/>
</dbReference>